<dbReference type="InterPro" id="IPR013022">
    <property type="entry name" value="Xyl_isomerase-like_TIM-brl"/>
</dbReference>
<dbReference type="Proteomes" id="UP001523565">
    <property type="component" value="Unassembled WGS sequence"/>
</dbReference>
<evidence type="ECO:0000259" key="2">
    <source>
        <dbReference type="Pfam" id="PF01261"/>
    </source>
</evidence>
<protein>
    <submittedName>
        <fullName evidence="3">Sugar phosphate isomerase/epimerase</fullName>
    </submittedName>
</protein>
<accession>A0ABT1EEC6</accession>
<dbReference type="SUPFAM" id="SSF51658">
    <property type="entry name" value="Xylose isomerase-like"/>
    <property type="match status" value="1"/>
</dbReference>
<organism evidence="3 4">
    <name type="scientific">Ohessyouella blattaphilus</name>
    <dbReference type="NCBI Taxonomy" id="2949333"/>
    <lineage>
        <taxon>Bacteria</taxon>
        <taxon>Bacillati</taxon>
        <taxon>Bacillota</taxon>
        <taxon>Clostridia</taxon>
        <taxon>Lachnospirales</taxon>
        <taxon>Lachnospiraceae</taxon>
        <taxon>Ohessyouella</taxon>
    </lineage>
</organism>
<dbReference type="InterPro" id="IPR050417">
    <property type="entry name" value="Sugar_Epim/Isomerase"/>
</dbReference>
<dbReference type="Pfam" id="PF01261">
    <property type="entry name" value="AP_endonuc_2"/>
    <property type="match status" value="1"/>
</dbReference>
<comment type="caution">
    <text evidence="3">The sequence shown here is derived from an EMBL/GenBank/DDBJ whole genome shotgun (WGS) entry which is preliminary data.</text>
</comment>
<feature type="domain" description="Xylose isomerase-like TIM barrel" evidence="2">
    <location>
        <begin position="23"/>
        <end position="262"/>
    </location>
</feature>
<evidence type="ECO:0000256" key="1">
    <source>
        <dbReference type="ARBA" id="ARBA00023235"/>
    </source>
</evidence>
<gene>
    <name evidence="3" type="ORF">NK118_02115</name>
</gene>
<keyword evidence="4" id="KW-1185">Reference proteome</keyword>
<dbReference type="PANTHER" id="PTHR43489">
    <property type="entry name" value="ISOMERASE"/>
    <property type="match status" value="1"/>
</dbReference>
<dbReference type="PANTHER" id="PTHR43489:SF7">
    <property type="entry name" value="3-DEHYDRO-D-GULOSIDE 4-EPIMERASE-RELATED"/>
    <property type="match status" value="1"/>
</dbReference>
<dbReference type="RefSeq" id="WP_262067937.1">
    <property type="nucleotide sequence ID" value="NZ_JAMXOC010000001.1"/>
</dbReference>
<name>A0ABT1EEC6_9FIRM</name>
<evidence type="ECO:0000313" key="4">
    <source>
        <dbReference type="Proteomes" id="UP001523565"/>
    </source>
</evidence>
<evidence type="ECO:0000313" key="3">
    <source>
        <dbReference type="EMBL" id="MCP1109038.1"/>
    </source>
</evidence>
<dbReference type="Gene3D" id="3.20.20.150">
    <property type="entry name" value="Divalent-metal-dependent TIM barrel enzymes"/>
    <property type="match status" value="1"/>
</dbReference>
<dbReference type="GO" id="GO:0016853">
    <property type="term" value="F:isomerase activity"/>
    <property type="evidence" value="ECO:0007669"/>
    <property type="project" value="UniProtKB-KW"/>
</dbReference>
<dbReference type="InterPro" id="IPR036237">
    <property type="entry name" value="Xyl_isomerase-like_sf"/>
</dbReference>
<reference evidence="3 4" key="1">
    <citation type="journal article" date="2022" name="Genome Biol. Evol.">
        <title>Host diet, physiology and behaviors set the stage for Lachnospiraceae cladogenesis.</title>
        <authorList>
            <person name="Vera-Ponce De Leon A."/>
            <person name="Schneider M."/>
            <person name="Jahnes B.C."/>
            <person name="Sadowski V."/>
            <person name="Camuy-Velez L.A."/>
            <person name="Duan J."/>
            <person name="Sabree Z.L."/>
        </authorList>
    </citation>
    <scope>NUCLEOTIDE SEQUENCE [LARGE SCALE GENOMIC DNA]</scope>
    <source>
        <strain evidence="3 4">PAL227</strain>
    </source>
</reference>
<proteinExistence type="predicted"/>
<keyword evidence="1 3" id="KW-0413">Isomerase</keyword>
<sequence>MKIGIYCSYWEKEWGGNPIPFIKKVKDLGFDVLEVACADFDQRPDSFFEEMRAESLKYGIELTGGYGPIPAHNTASKEEATVARAIRFYRDIFRKMQIAGIKSLGGALYSYWPVDYASGVDKEGDTRVSIENMKVIADLAAEYDITLYMEALNRFEGYVINTAKEALAYVKEVDRPNVKVLLDTFHMNIEEDNLLEAIRETGDYLGELHVGEANRRPPLAGTLMSWEKIGEILNEIDFSGPVVMEPFVTKGGKVGADIKVWRNLLSDDRMETLDSAAGNSAAYLKKVMG</sequence>
<dbReference type="EMBL" id="JAMZFV010000001">
    <property type="protein sequence ID" value="MCP1109038.1"/>
    <property type="molecule type" value="Genomic_DNA"/>
</dbReference>